<dbReference type="EMBL" id="JAKLTR010000008">
    <property type="protein sequence ID" value="MCG2615445.1"/>
    <property type="molecule type" value="Genomic_DNA"/>
</dbReference>
<dbReference type="RefSeq" id="WP_237873022.1">
    <property type="nucleotide sequence ID" value="NZ_JAKLTR010000008.1"/>
</dbReference>
<comment type="caution">
    <text evidence="1">The sequence shown here is derived from an EMBL/GenBank/DDBJ whole genome shotgun (WGS) entry which is preliminary data.</text>
</comment>
<reference evidence="1" key="1">
    <citation type="submission" date="2022-01" db="EMBL/GenBank/DDBJ databases">
        <authorList>
            <person name="Jo J.-H."/>
            <person name="Im W.-T."/>
        </authorList>
    </citation>
    <scope>NUCLEOTIDE SEQUENCE</scope>
    <source>
        <strain evidence="1">NA20</strain>
    </source>
</reference>
<dbReference type="SUPFAM" id="SSF51126">
    <property type="entry name" value="Pectin lyase-like"/>
    <property type="match status" value="1"/>
</dbReference>
<gene>
    <name evidence="1" type="ORF">LZZ85_14190</name>
</gene>
<protein>
    <submittedName>
        <fullName evidence="1">Right-handed parallel beta-helix repeat-containing protein</fullName>
    </submittedName>
</protein>
<name>A0ABS9KT20_9BACT</name>
<dbReference type="InterPro" id="IPR011050">
    <property type="entry name" value="Pectin_lyase_fold/virulence"/>
</dbReference>
<organism evidence="1 2">
    <name type="scientific">Terrimonas ginsenosidimutans</name>
    <dbReference type="NCBI Taxonomy" id="2908004"/>
    <lineage>
        <taxon>Bacteria</taxon>
        <taxon>Pseudomonadati</taxon>
        <taxon>Bacteroidota</taxon>
        <taxon>Chitinophagia</taxon>
        <taxon>Chitinophagales</taxon>
        <taxon>Chitinophagaceae</taxon>
        <taxon>Terrimonas</taxon>
    </lineage>
</organism>
<proteinExistence type="predicted"/>
<keyword evidence="2" id="KW-1185">Reference proteome</keyword>
<dbReference type="InterPro" id="IPR012334">
    <property type="entry name" value="Pectin_lyas_fold"/>
</dbReference>
<sequence>MMIIYRNKIITQSSFFRAVIVPAFLSILLGNVAIAQDRTVPGELSSPYPTVTNLAVEWLINGDDNLNGVVQVKYRSKGSAAWKEAMPLRRIPAGYNNTALKHPTKVAGYNGFGWKNKHSGSIFDLQPGTAYEIKLSLKDPDGGKAEKTIQARTRPIPVYSKNARIIDIAPGVYDTLYTESGTEKRPVVYRCSKGEAVFRFIEARERKWVFLEQLTVKNPAAKGTGIRLTGAENCVVQYCTIRATYGIIAYYPGAINCYISDNTVSADFEWSNEAMGAQGKNIGEGIQLTGSGNVICYNRVAGYRDCISFMEDWEVLSQVCNDIYNNDVEGGLDDGIEADFAFSNCRIMRNRLTNCYVGVSSQPGLGGPTYIVRNVMYNVVHSAFKLKRESRGDVVLHNTVIKSGAGLAGNDTMDHAYFRNNLAFGGPNGGINWGGYGAGQPFAANIISPGKHSSFDYDAVGVYNTPYMALIGDRPFSEVEKNGIERLDFKLTFPGIEFPYPPVPLRKPPVLKVAEGARSEDAGILIPNINDQFSGKAPDCGAYEAGQPVPHYGPRIKN</sequence>
<evidence type="ECO:0000313" key="1">
    <source>
        <dbReference type="EMBL" id="MCG2615445.1"/>
    </source>
</evidence>
<accession>A0ABS9KT20</accession>
<evidence type="ECO:0000313" key="2">
    <source>
        <dbReference type="Proteomes" id="UP001165367"/>
    </source>
</evidence>
<dbReference type="Gene3D" id="2.160.20.10">
    <property type="entry name" value="Single-stranded right-handed beta-helix, Pectin lyase-like"/>
    <property type="match status" value="1"/>
</dbReference>
<dbReference type="Proteomes" id="UP001165367">
    <property type="component" value="Unassembled WGS sequence"/>
</dbReference>